<accession>A0A1G4IKW1</accession>
<dbReference type="Gene3D" id="3.40.50.300">
    <property type="entry name" value="P-loop containing nucleotide triphosphate hydrolases"/>
    <property type="match status" value="1"/>
</dbReference>
<dbReference type="InterPro" id="IPR001806">
    <property type="entry name" value="Small_GTPase"/>
</dbReference>
<keyword evidence="4" id="KW-1185">Reference proteome</keyword>
<dbReference type="GO" id="GO:0007165">
    <property type="term" value="P:signal transduction"/>
    <property type="evidence" value="ECO:0007669"/>
    <property type="project" value="InterPro"/>
</dbReference>
<protein>
    <submittedName>
        <fullName evidence="3">Ras-like small GTPase, putative</fullName>
    </submittedName>
</protein>
<dbReference type="RefSeq" id="XP_067083584.1">
    <property type="nucleotide sequence ID" value="XM_067227483.1"/>
</dbReference>
<dbReference type="PANTHER" id="PTHR24070">
    <property type="entry name" value="RAS, DI-RAS, AND RHEB FAMILY MEMBERS OF SMALL GTPASE SUPERFAMILY"/>
    <property type="match status" value="1"/>
</dbReference>
<comment type="caution">
    <text evidence="3">The sequence shown here is derived from an EMBL/GenBank/DDBJ whole genome shotgun (WGS) entry which is preliminary data.</text>
</comment>
<dbReference type="GeneID" id="92382722"/>
<dbReference type="SMART" id="SM00173">
    <property type="entry name" value="RAS"/>
    <property type="match status" value="1"/>
</dbReference>
<dbReference type="NCBIfam" id="TIGR00231">
    <property type="entry name" value="small_GTP"/>
    <property type="match status" value="1"/>
</dbReference>
<dbReference type="SMART" id="SM00175">
    <property type="entry name" value="RAB"/>
    <property type="match status" value="1"/>
</dbReference>
<sequence>MNLRGDGSAQKYASVPTLYNVVVLGCERVGKSTFIDQVMKGTFRSDYVPTTLETFIHRTTVDGRNYVLHLCDSSGSEAFVRHRLLYLARADGVLLFYSTTDKESLASVVGWVKELREARHNIGVKAAMPILLVGTKRDDRRSRVVTMPEAEAVARSCLSALSLKMQHMNRKKVVEAEGFAKLVRDAISSTLPVVEVSALRTNEVLHALRIMILMISNFSKRRLPAPVTLTSSIEFATPPSLTPCFTSFDERPGSAFFRMRSPIRALGERSNIAVGGTTSPSAVVVKRTPSLVGVAVASRRNSAARRNTVDAVRGPTECEDGSAPWCSDVVLVGGTEPEPFSALHENGYCVSEGPPNQTETQSTLLRSLSHDGEVHACGLERQKKRELSGRRREVGCTGSCVIM</sequence>
<evidence type="ECO:0000313" key="4">
    <source>
        <dbReference type="Proteomes" id="UP000195570"/>
    </source>
</evidence>
<keyword evidence="1" id="KW-0547">Nucleotide-binding</keyword>
<dbReference type="Proteomes" id="UP000195570">
    <property type="component" value="Unassembled WGS sequence"/>
</dbReference>
<evidence type="ECO:0000256" key="1">
    <source>
        <dbReference type="ARBA" id="ARBA00022741"/>
    </source>
</evidence>
<dbReference type="SMART" id="SM00174">
    <property type="entry name" value="RHO"/>
    <property type="match status" value="1"/>
</dbReference>
<dbReference type="InterPro" id="IPR027417">
    <property type="entry name" value="P-loop_NTPase"/>
</dbReference>
<dbReference type="PROSITE" id="PS51421">
    <property type="entry name" value="RAS"/>
    <property type="match status" value="1"/>
</dbReference>
<dbReference type="VEuPathDB" id="TriTrypDB:TEOVI_000878800"/>
<dbReference type="AlphaFoldDB" id="A0A1G4IKW1"/>
<dbReference type="EMBL" id="CZPT02002007">
    <property type="protein sequence ID" value="SCU73186.1"/>
    <property type="molecule type" value="Genomic_DNA"/>
</dbReference>
<dbReference type="InterPro" id="IPR020849">
    <property type="entry name" value="Small_GTPase_Ras-type"/>
</dbReference>
<name>A0A1G4IKW1_TRYEQ</name>
<dbReference type="PROSITE" id="PS51419">
    <property type="entry name" value="RAB"/>
    <property type="match status" value="1"/>
</dbReference>
<dbReference type="GO" id="GO:0003924">
    <property type="term" value="F:GTPase activity"/>
    <property type="evidence" value="ECO:0007669"/>
    <property type="project" value="InterPro"/>
</dbReference>
<gene>
    <name evidence="3" type="ORF">TEOVI_000878800</name>
</gene>
<keyword evidence="2" id="KW-0342">GTP-binding</keyword>
<evidence type="ECO:0000256" key="2">
    <source>
        <dbReference type="ARBA" id="ARBA00023134"/>
    </source>
</evidence>
<dbReference type="PROSITE" id="PS51257">
    <property type="entry name" value="PROKAR_LIPOPROTEIN"/>
    <property type="match status" value="1"/>
</dbReference>
<reference evidence="3" key="1">
    <citation type="submission" date="2016-09" db="EMBL/GenBank/DDBJ databases">
        <authorList>
            <person name="Hebert L."/>
            <person name="Moumen B."/>
        </authorList>
    </citation>
    <scope>NUCLEOTIDE SEQUENCE [LARGE SCALE GENOMIC DNA]</scope>
    <source>
        <strain evidence="3">OVI</strain>
    </source>
</reference>
<proteinExistence type="predicted"/>
<organism evidence="3 4">
    <name type="scientific">Trypanosoma equiperdum</name>
    <dbReference type="NCBI Taxonomy" id="5694"/>
    <lineage>
        <taxon>Eukaryota</taxon>
        <taxon>Discoba</taxon>
        <taxon>Euglenozoa</taxon>
        <taxon>Kinetoplastea</taxon>
        <taxon>Metakinetoplastina</taxon>
        <taxon>Trypanosomatida</taxon>
        <taxon>Trypanosomatidae</taxon>
        <taxon>Trypanosoma</taxon>
    </lineage>
</organism>
<dbReference type="PRINTS" id="PR00449">
    <property type="entry name" value="RASTRNSFRMNG"/>
</dbReference>
<evidence type="ECO:0000313" key="3">
    <source>
        <dbReference type="EMBL" id="SCU73186.1"/>
    </source>
</evidence>
<dbReference type="InterPro" id="IPR005225">
    <property type="entry name" value="Small_GTP-bd"/>
</dbReference>
<dbReference type="GO" id="GO:0016020">
    <property type="term" value="C:membrane"/>
    <property type="evidence" value="ECO:0007669"/>
    <property type="project" value="InterPro"/>
</dbReference>
<dbReference type="SUPFAM" id="SSF52540">
    <property type="entry name" value="P-loop containing nucleoside triphosphate hydrolases"/>
    <property type="match status" value="1"/>
</dbReference>
<dbReference type="GO" id="GO:0005525">
    <property type="term" value="F:GTP binding"/>
    <property type="evidence" value="ECO:0007669"/>
    <property type="project" value="UniProtKB-KW"/>
</dbReference>
<dbReference type="Pfam" id="PF00071">
    <property type="entry name" value="Ras"/>
    <property type="match status" value="1"/>
</dbReference>